<feature type="binding site" evidence="1">
    <location>
        <position position="119"/>
    </location>
    <ligand>
        <name>S-adenosyl-L-methionine</name>
        <dbReference type="ChEBI" id="CHEBI:59789"/>
    </ligand>
</feature>
<protein>
    <recommendedName>
        <fullName evidence="1">Ribosomal RNA large subunit methyltransferase J</fullName>
        <ecNumber evidence="1">2.1.1.266</ecNumber>
    </recommendedName>
    <alternativeName>
        <fullName evidence="1">23S rRNA (adenine(2030)-N6)-methyltransferase</fullName>
    </alternativeName>
    <alternativeName>
        <fullName evidence="1">23S rRNA m6A2030 methyltransferase</fullName>
    </alternativeName>
</protein>
<comment type="subunit">
    <text evidence="1">Monomer.</text>
</comment>
<keyword evidence="1" id="KW-0694">RNA-binding</keyword>
<dbReference type="PANTHER" id="PTHR37426:SF1">
    <property type="entry name" value="RIBOSOMAL RNA LARGE SUBUNIT METHYLTRANSFERASE J"/>
    <property type="match status" value="1"/>
</dbReference>
<accession>A0ABV8CGX1</accession>
<keyword evidence="1 2" id="KW-0489">Methyltransferase</keyword>
<gene>
    <name evidence="1" type="primary">rlmJ</name>
    <name evidence="2" type="ORF">ACFORL_09840</name>
</gene>
<evidence type="ECO:0000313" key="2">
    <source>
        <dbReference type="EMBL" id="MFC3909371.1"/>
    </source>
</evidence>
<feature type="binding site" evidence="1">
    <location>
        <position position="19"/>
    </location>
    <ligand>
        <name>S-adenosyl-L-methionine</name>
        <dbReference type="ChEBI" id="CHEBI:59789"/>
    </ligand>
</feature>
<proteinExistence type="inferred from homology"/>
<feature type="binding site" evidence="1">
    <location>
        <begin position="144"/>
        <end position="145"/>
    </location>
    <ligand>
        <name>S-adenosyl-L-methionine</name>
        <dbReference type="ChEBI" id="CHEBI:59789"/>
    </ligand>
</feature>
<feature type="active site" description="Proton acceptor" evidence="1">
    <location>
        <position position="165"/>
    </location>
</feature>
<dbReference type="SUPFAM" id="SSF53335">
    <property type="entry name" value="S-adenosyl-L-methionine-dependent methyltransferases"/>
    <property type="match status" value="1"/>
</dbReference>
<keyword evidence="1" id="KW-0949">S-adenosyl-L-methionine</keyword>
<keyword evidence="3" id="KW-1185">Reference proteome</keyword>
<dbReference type="RefSeq" id="WP_382343524.1">
    <property type="nucleotide sequence ID" value="NZ_JBHSAB010000023.1"/>
</dbReference>
<organism evidence="2 3">
    <name type="scientific">Legionella dresdenensis</name>
    <dbReference type="NCBI Taxonomy" id="450200"/>
    <lineage>
        <taxon>Bacteria</taxon>
        <taxon>Pseudomonadati</taxon>
        <taxon>Pseudomonadota</taxon>
        <taxon>Gammaproteobacteria</taxon>
        <taxon>Legionellales</taxon>
        <taxon>Legionellaceae</taxon>
        <taxon>Legionella</taxon>
    </lineage>
</organism>
<keyword evidence="1 2" id="KW-0808">Transferase</keyword>
<feature type="binding site" evidence="1">
    <location>
        <position position="42"/>
    </location>
    <ligand>
        <name>S-adenosyl-L-methionine</name>
        <dbReference type="ChEBI" id="CHEBI:59789"/>
    </ligand>
</feature>
<sequence length="274" mass="31859">MLSYQHGYHTGNFADVVKHLTLTRILNYLMLKDKPLFYLETHSGRGIYDLKDGQATKTGEYLDGIAVLWDQRNKLDELFTPYLQQLKNLNTHETLRFYPGSPCIAATTLRQQDRLVCCELHPREFEYLEQMDKQGKKIFYDHTDGLHNLTALLPPPERRGLIFIDPSYEIKDEYKTVPQAIAQAYQRFETGVYCLWYPIIDKKMHEKLLRNLSAVKTTKTLRVEFTVNMGDKPGMQSCGLWIINPPYVLVEEMKAIMKQLVALYKPGQASYLIE</sequence>
<dbReference type="Pfam" id="PF04378">
    <property type="entry name" value="RsmJ"/>
    <property type="match status" value="1"/>
</dbReference>
<keyword evidence="1" id="KW-0698">rRNA processing</keyword>
<dbReference type="EC" id="2.1.1.266" evidence="1"/>
<dbReference type="GO" id="GO:0036307">
    <property type="term" value="F:23S rRNA (adenine(2030)-N(6))-methyltransferase activity"/>
    <property type="evidence" value="ECO:0007669"/>
    <property type="project" value="UniProtKB-EC"/>
</dbReference>
<evidence type="ECO:0000313" key="3">
    <source>
        <dbReference type="Proteomes" id="UP001595758"/>
    </source>
</evidence>
<feature type="site" description="Interaction with substrate rRNA" evidence="1">
    <location>
        <position position="4"/>
    </location>
</feature>
<comment type="caution">
    <text evidence="2">The sequence shown here is derived from an EMBL/GenBank/DDBJ whole genome shotgun (WGS) entry which is preliminary data.</text>
</comment>
<name>A0ABV8CGX1_9GAMM</name>
<feature type="binding site" evidence="1">
    <location>
        <position position="101"/>
    </location>
    <ligand>
        <name>S-adenosyl-L-methionine</name>
        <dbReference type="ChEBI" id="CHEBI:59789"/>
    </ligand>
</feature>
<dbReference type="EMBL" id="JBHSAB010000023">
    <property type="protein sequence ID" value="MFC3909371.1"/>
    <property type="molecule type" value="Genomic_DNA"/>
</dbReference>
<comment type="similarity">
    <text evidence="1">Belongs to the RlmJ family.</text>
</comment>
<dbReference type="InterPro" id="IPR007473">
    <property type="entry name" value="RlmJ"/>
</dbReference>
<comment type="function">
    <text evidence="1">Specifically methylates the adenine in position 2030 of 23S rRNA.</text>
</comment>
<dbReference type="InterPro" id="IPR029063">
    <property type="entry name" value="SAM-dependent_MTases_sf"/>
</dbReference>
<evidence type="ECO:0000256" key="1">
    <source>
        <dbReference type="HAMAP-Rule" id="MF_00934"/>
    </source>
</evidence>
<dbReference type="PANTHER" id="PTHR37426">
    <property type="entry name" value="RIBOSOMAL RNA LARGE SUBUNIT METHYLTRANSFERASE J"/>
    <property type="match status" value="1"/>
</dbReference>
<dbReference type="Proteomes" id="UP001595758">
    <property type="component" value="Unassembled WGS sequence"/>
</dbReference>
<dbReference type="Gene3D" id="3.40.50.150">
    <property type="entry name" value="Vaccinia Virus protein VP39"/>
    <property type="match status" value="1"/>
</dbReference>
<reference evidence="3" key="1">
    <citation type="journal article" date="2019" name="Int. J. Syst. Evol. Microbiol.">
        <title>The Global Catalogue of Microorganisms (GCM) 10K type strain sequencing project: providing services to taxonomists for standard genome sequencing and annotation.</title>
        <authorList>
            <consortium name="The Broad Institute Genomics Platform"/>
            <consortium name="The Broad Institute Genome Sequencing Center for Infectious Disease"/>
            <person name="Wu L."/>
            <person name="Ma J."/>
        </authorList>
    </citation>
    <scope>NUCLEOTIDE SEQUENCE [LARGE SCALE GENOMIC DNA]</scope>
    <source>
        <strain evidence="3">CCUG 59858</strain>
    </source>
</reference>
<dbReference type="HAMAP" id="MF_00934">
    <property type="entry name" value="23SrRNA_methyltr_J"/>
    <property type="match status" value="1"/>
</dbReference>
<feature type="binding site" evidence="1">
    <location>
        <position position="165"/>
    </location>
    <ligand>
        <name>S-adenosyl-L-methionine</name>
        <dbReference type="ChEBI" id="CHEBI:59789"/>
    </ligand>
</feature>
<comment type="catalytic activity">
    <reaction evidence="1">
        <text>adenosine(2030) in 23S rRNA + S-adenosyl-L-methionine = N(6)-methyladenosine(2030) in 23S rRNA + S-adenosyl-L-homocysteine + H(+)</text>
        <dbReference type="Rhea" id="RHEA:43736"/>
        <dbReference type="Rhea" id="RHEA-COMP:10668"/>
        <dbReference type="Rhea" id="RHEA-COMP:10669"/>
        <dbReference type="ChEBI" id="CHEBI:15378"/>
        <dbReference type="ChEBI" id="CHEBI:57856"/>
        <dbReference type="ChEBI" id="CHEBI:59789"/>
        <dbReference type="ChEBI" id="CHEBI:74411"/>
        <dbReference type="ChEBI" id="CHEBI:74449"/>
        <dbReference type="EC" id="2.1.1.266"/>
    </reaction>
</comment>